<dbReference type="PROSITE" id="PS50928">
    <property type="entry name" value="ABC_TM1"/>
    <property type="match status" value="1"/>
</dbReference>
<dbReference type="InterPro" id="IPR000515">
    <property type="entry name" value="MetI-like"/>
</dbReference>
<feature type="transmembrane region" description="Helical" evidence="7">
    <location>
        <begin position="117"/>
        <end position="137"/>
    </location>
</feature>
<comment type="subcellular location">
    <subcellularLocation>
        <location evidence="1 7">Cell membrane</location>
        <topology evidence="1 7">Multi-pass membrane protein</topology>
    </subcellularLocation>
</comment>
<keyword evidence="4 7" id="KW-0812">Transmembrane</keyword>
<dbReference type="SUPFAM" id="SSF161098">
    <property type="entry name" value="MetI-like"/>
    <property type="match status" value="1"/>
</dbReference>
<dbReference type="PANTHER" id="PTHR43163">
    <property type="entry name" value="DIPEPTIDE TRANSPORT SYSTEM PERMEASE PROTEIN DPPB-RELATED"/>
    <property type="match status" value="1"/>
</dbReference>
<dbReference type="Proteomes" id="UP001164390">
    <property type="component" value="Chromosome"/>
</dbReference>
<feature type="transmembrane region" description="Helical" evidence="7">
    <location>
        <begin position="244"/>
        <end position="263"/>
    </location>
</feature>
<evidence type="ECO:0000256" key="6">
    <source>
        <dbReference type="ARBA" id="ARBA00023136"/>
    </source>
</evidence>
<evidence type="ECO:0000256" key="4">
    <source>
        <dbReference type="ARBA" id="ARBA00022692"/>
    </source>
</evidence>
<dbReference type="PANTHER" id="PTHR43163:SF6">
    <property type="entry name" value="DIPEPTIDE TRANSPORT SYSTEM PERMEASE PROTEIN DPPB-RELATED"/>
    <property type="match status" value="1"/>
</dbReference>
<evidence type="ECO:0000259" key="8">
    <source>
        <dbReference type="PROSITE" id="PS50928"/>
    </source>
</evidence>
<reference evidence="9" key="1">
    <citation type="submission" date="2022-01" db="EMBL/GenBank/DDBJ databases">
        <title>Nocardioidaceae gen. sp. A5X3R13.</title>
        <authorList>
            <person name="Lopez Marin M.A."/>
            <person name="Uhlik O."/>
        </authorList>
    </citation>
    <scope>NUCLEOTIDE SEQUENCE</scope>
    <source>
        <strain evidence="9">A5X3R13</strain>
    </source>
</reference>
<dbReference type="GO" id="GO:0055085">
    <property type="term" value="P:transmembrane transport"/>
    <property type="evidence" value="ECO:0007669"/>
    <property type="project" value="InterPro"/>
</dbReference>
<keyword evidence="5 7" id="KW-1133">Transmembrane helix</keyword>
<dbReference type="CDD" id="cd06261">
    <property type="entry name" value="TM_PBP2"/>
    <property type="match status" value="1"/>
</dbReference>
<gene>
    <name evidence="9" type="ORF">L0C25_20160</name>
</gene>
<dbReference type="InterPro" id="IPR045621">
    <property type="entry name" value="BPD_transp_1_N"/>
</dbReference>
<feature type="transmembrane region" description="Helical" evidence="7">
    <location>
        <begin position="9"/>
        <end position="29"/>
    </location>
</feature>
<dbReference type="Gene3D" id="1.10.3720.10">
    <property type="entry name" value="MetI-like"/>
    <property type="match status" value="1"/>
</dbReference>
<accession>A0AA46TH96</accession>
<dbReference type="EMBL" id="CP094970">
    <property type="protein sequence ID" value="UYM04819.1"/>
    <property type="molecule type" value="Genomic_DNA"/>
</dbReference>
<evidence type="ECO:0000256" key="2">
    <source>
        <dbReference type="ARBA" id="ARBA00022448"/>
    </source>
</evidence>
<evidence type="ECO:0000256" key="5">
    <source>
        <dbReference type="ARBA" id="ARBA00022989"/>
    </source>
</evidence>
<dbReference type="RefSeq" id="WP_271633579.1">
    <property type="nucleotide sequence ID" value="NZ_CP094970.1"/>
</dbReference>
<feature type="transmembrane region" description="Helical" evidence="7">
    <location>
        <begin position="149"/>
        <end position="173"/>
    </location>
</feature>
<organism evidence="9 10">
    <name type="scientific">Solicola gregarius</name>
    <dbReference type="NCBI Taxonomy" id="2908642"/>
    <lineage>
        <taxon>Bacteria</taxon>
        <taxon>Bacillati</taxon>
        <taxon>Actinomycetota</taxon>
        <taxon>Actinomycetes</taxon>
        <taxon>Propionibacteriales</taxon>
        <taxon>Nocardioidaceae</taxon>
        <taxon>Solicola</taxon>
    </lineage>
</organism>
<feature type="transmembrane region" description="Helical" evidence="7">
    <location>
        <begin position="299"/>
        <end position="322"/>
    </location>
</feature>
<dbReference type="GO" id="GO:0005886">
    <property type="term" value="C:plasma membrane"/>
    <property type="evidence" value="ECO:0007669"/>
    <property type="project" value="UniProtKB-SubCell"/>
</dbReference>
<comment type="similarity">
    <text evidence="7">Belongs to the binding-protein-dependent transport system permease family.</text>
</comment>
<evidence type="ECO:0000256" key="3">
    <source>
        <dbReference type="ARBA" id="ARBA00022475"/>
    </source>
</evidence>
<feature type="domain" description="ABC transmembrane type-1" evidence="8">
    <location>
        <begin position="113"/>
        <end position="318"/>
    </location>
</feature>
<sequence>MFSYVIRRVIGAVLVIVFASMLVFGLFFFGPSDPGRVLCNASSGRCTPEQAERINESLGFNDPVQEQYVVWAKGIFAGREIDIGGSTIECPAPCLGISYQTKEPVTDIVKERMPATISLAIGGAAVFLPLGVLLGVLAARKRGTATDRLLVGSSLLISSVPYYLLALMVYLYLVTQWGWFGSPEYHPITDNPLAWAGGLMLPWLTLGIASSTPYARFSRGSMVEALSEDFVRTARAKGMGERTVLVNHALHAALVPVVTIFGLDMATLLAGTVFTEKIFNIDGMGREALEAVIDDDLPIISATVLLAAVLVVIANVLVDLAYSVIDPRVRLS</sequence>
<evidence type="ECO:0000256" key="1">
    <source>
        <dbReference type="ARBA" id="ARBA00004651"/>
    </source>
</evidence>
<name>A0AA46TH96_9ACTN</name>
<keyword evidence="3" id="KW-1003">Cell membrane</keyword>
<keyword evidence="2 7" id="KW-0813">Transport</keyword>
<dbReference type="Pfam" id="PF00528">
    <property type="entry name" value="BPD_transp_1"/>
    <property type="match status" value="1"/>
</dbReference>
<proteinExistence type="inferred from homology"/>
<protein>
    <submittedName>
        <fullName evidence="9">ABC transporter permease</fullName>
    </submittedName>
</protein>
<evidence type="ECO:0000256" key="7">
    <source>
        <dbReference type="RuleBase" id="RU363032"/>
    </source>
</evidence>
<evidence type="ECO:0000313" key="10">
    <source>
        <dbReference type="Proteomes" id="UP001164390"/>
    </source>
</evidence>
<keyword evidence="6 7" id="KW-0472">Membrane</keyword>
<dbReference type="InterPro" id="IPR035906">
    <property type="entry name" value="MetI-like_sf"/>
</dbReference>
<dbReference type="Pfam" id="PF19300">
    <property type="entry name" value="BPD_transp_1_N"/>
    <property type="match status" value="1"/>
</dbReference>
<feature type="transmembrane region" description="Helical" evidence="7">
    <location>
        <begin position="193"/>
        <end position="212"/>
    </location>
</feature>
<dbReference type="KEGG" id="sgrg:L0C25_20160"/>
<keyword evidence="10" id="KW-1185">Reference proteome</keyword>
<evidence type="ECO:0000313" key="9">
    <source>
        <dbReference type="EMBL" id="UYM04819.1"/>
    </source>
</evidence>
<dbReference type="AlphaFoldDB" id="A0AA46TH96"/>